<gene>
    <name evidence="2" type="ORF">GCM10022423_29200</name>
</gene>
<evidence type="ECO:0000313" key="2">
    <source>
        <dbReference type="EMBL" id="GAA3772953.1"/>
    </source>
</evidence>
<dbReference type="Proteomes" id="UP001500748">
    <property type="component" value="Unassembled WGS sequence"/>
</dbReference>
<keyword evidence="1" id="KW-0812">Transmembrane</keyword>
<reference evidence="3" key="1">
    <citation type="journal article" date="2019" name="Int. J. Syst. Evol. Microbiol.">
        <title>The Global Catalogue of Microorganisms (GCM) 10K type strain sequencing project: providing services to taxonomists for standard genome sequencing and annotation.</title>
        <authorList>
            <consortium name="The Broad Institute Genomics Platform"/>
            <consortium name="The Broad Institute Genome Sequencing Center for Infectious Disease"/>
            <person name="Wu L."/>
            <person name="Ma J."/>
        </authorList>
    </citation>
    <scope>NUCLEOTIDE SEQUENCE [LARGE SCALE GENOMIC DNA]</scope>
    <source>
        <strain evidence="3">JCM 17337</strain>
    </source>
</reference>
<name>A0ABP7GR15_9FLAO</name>
<keyword evidence="1" id="KW-0472">Membrane</keyword>
<keyword evidence="3" id="KW-1185">Reference proteome</keyword>
<keyword evidence="1" id="KW-1133">Transmembrane helix</keyword>
<accession>A0ABP7GR15</accession>
<organism evidence="2 3">
    <name type="scientific">Flavobacterium ginsengiterrae</name>
    <dbReference type="NCBI Taxonomy" id="871695"/>
    <lineage>
        <taxon>Bacteria</taxon>
        <taxon>Pseudomonadati</taxon>
        <taxon>Bacteroidota</taxon>
        <taxon>Flavobacteriia</taxon>
        <taxon>Flavobacteriales</taxon>
        <taxon>Flavobacteriaceae</taxon>
        <taxon>Flavobacterium</taxon>
    </lineage>
</organism>
<sequence length="165" mass="18945">MKNAMLNSISWNSYLVAVVTLLVLWYLYTGFRYYYSEIKQILSGRKKIGFPSLGKKTKNDSLPSSDQEDGKPTNLNEAFQESFATLDEVKELSARLTGAVSESAELGRPKQEFNNYIRLILSEYPYVKISSLRSNVNNFLVYETKKHPELLLTSNEADKLWEENN</sequence>
<proteinExistence type="predicted"/>
<evidence type="ECO:0008006" key="4">
    <source>
        <dbReference type="Google" id="ProtNLM"/>
    </source>
</evidence>
<evidence type="ECO:0000256" key="1">
    <source>
        <dbReference type="SAM" id="Phobius"/>
    </source>
</evidence>
<dbReference type="EMBL" id="BAABDU010000004">
    <property type="protein sequence ID" value="GAA3772953.1"/>
    <property type="molecule type" value="Genomic_DNA"/>
</dbReference>
<feature type="transmembrane region" description="Helical" evidence="1">
    <location>
        <begin position="12"/>
        <end position="35"/>
    </location>
</feature>
<protein>
    <recommendedName>
        <fullName evidence="4">LemA protein</fullName>
    </recommendedName>
</protein>
<evidence type="ECO:0000313" key="3">
    <source>
        <dbReference type="Proteomes" id="UP001500748"/>
    </source>
</evidence>
<comment type="caution">
    <text evidence="2">The sequence shown here is derived from an EMBL/GenBank/DDBJ whole genome shotgun (WGS) entry which is preliminary data.</text>
</comment>